<keyword evidence="12" id="KW-0804">Transcription</keyword>
<evidence type="ECO:0000256" key="3">
    <source>
        <dbReference type="ARBA" id="ARBA00005413"/>
    </source>
</evidence>
<protein>
    <recommendedName>
        <fullName evidence="4">Estrogen receptor</fullName>
    </recommendedName>
    <alternativeName>
        <fullName evidence="17">ER-alpha</fullName>
    </alternativeName>
    <alternativeName>
        <fullName evidence="16">Estradiol receptor</fullName>
    </alternativeName>
    <alternativeName>
        <fullName evidence="18">Nuclear receptor subfamily 3 group A member 1</fullName>
    </alternativeName>
</protein>
<feature type="compositionally biased region" description="Polar residues" evidence="19">
    <location>
        <begin position="107"/>
        <end position="116"/>
    </location>
</feature>
<proteinExistence type="inferred from homology"/>
<dbReference type="EMBL" id="JACTAM010000020">
    <property type="protein sequence ID" value="KAI2651971.1"/>
    <property type="molecule type" value="Genomic_DNA"/>
</dbReference>
<evidence type="ECO:0000256" key="16">
    <source>
        <dbReference type="ARBA" id="ARBA00031699"/>
    </source>
</evidence>
<dbReference type="PROSITE" id="PS00031">
    <property type="entry name" value="NUCLEAR_REC_DBD_1"/>
    <property type="match status" value="1"/>
</dbReference>
<dbReference type="SUPFAM" id="SSF48508">
    <property type="entry name" value="Nuclear receptor ligand-binding domain"/>
    <property type="match status" value="2"/>
</dbReference>
<evidence type="ECO:0000259" key="21">
    <source>
        <dbReference type="PROSITE" id="PS51843"/>
    </source>
</evidence>
<keyword evidence="11" id="KW-0238">DNA-binding</keyword>
<evidence type="ECO:0000256" key="4">
    <source>
        <dbReference type="ARBA" id="ARBA00015934"/>
    </source>
</evidence>
<feature type="compositionally biased region" description="Polar residues" evidence="19">
    <location>
        <begin position="1"/>
        <end position="10"/>
    </location>
</feature>
<sequence length="709" mass="77617">MVMSGGQTSGEAAGARQRRRTSPSLEREDLQGLSSPPAAHKLSLMYPKEENSTGAISSSVNYLDGAYEFPNPTQTYGTSSPAEPASVGYYPAPPDPHAPPVEEPLQSLGTESSSPLMFAPSSPQLSPYLSHHGGHHSSHQVSYYLDTPSSTVYRSSVVSSQPGGVGLCEELCSATDRQELYSGSRATGVFDSEKETRFCAVCSDYASGYHYGVWSCEGCKAFFKRSIQGGADLGEFGEIKGRVGVLSLTLTCKLPMSSFLRQVTAADFNCHSGEENWRKMTVNVYLTNGFYDTPGEGNYSHNDYVCPATNQCTIDRNRRKSCQACRLRKCYEVGMMKGGIRKDRGGRTIRRERRRSCNEDRFKSYSEPSSRAGLRTAPLQDKRKKSSGGVVSALCMPPDQVLVLLLGAEPPAVCSRQKHSRPYTEITMMSLLTNMADKELVHMIAWAKKVPGKILFKRSIKVALIVSAASREWVVNQKKALPGNEPTVTALPAFVTVAAGFDSTGGRDLNDKVTGVKIKNMGVITEICAVAQVQLLESSWLEVLMIGLIWRSIHSPGKLIFAQDLILDRSEGECVEGMPEIFDMLLATVTRFRSLKLKLEEFVCLKAIILLNSGSAPSAALTHQTHEVNNNKGMEHLYRMKCKNRVPLYDLLLEMLDAQRFHSSGKVQRPWAQSEKDPRSTPTTSSSSPSRGPGAIQPNTACHGQSPDP</sequence>
<keyword evidence="6" id="KW-0479">Metal-binding</keyword>
<feature type="region of interest" description="Disordered" evidence="19">
    <location>
        <begin position="73"/>
        <end position="116"/>
    </location>
</feature>
<feature type="domain" description="NR LBD" evidence="21">
    <location>
        <begin position="397"/>
        <end position="709"/>
    </location>
</feature>
<dbReference type="PIRSF" id="PIRSF002527">
    <property type="entry name" value="ER-like_NR"/>
    <property type="match status" value="1"/>
</dbReference>
<dbReference type="PRINTS" id="PR00047">
    <property type="entry name" value="STROIDFINGER"/>
</dbReference>
<dbReference type="InterPro" id="IPR024178">
    <property type="entry name" value="Est_rcpt/est-rel_rcp"/>
</dbReference>
<dbReference type="PRINTS" id="PR00398">
    <property type="entry name" value="STRDHORMONER"/>
</dbReference>
<keyword evidence="5" id="KW-0754">Steroid-binding</keyword>
<dbReference type="SMART" id="SM00399">
    <property type="entry name" value="ZnF_C4"/>
    <property type="match status" value="1"/>
</dbReference>
<evidence type="ECO:0000256" key="13">
    <source>
        <dbReference type="ARBA" id="ARBA00023170"/>
    </source>
</evidence>
<dbReference type="Gene3D" id="3.30.50.10">
    <property type="entry name" value="Erythroid Transcription Factor GATA-1, subunit A"/>
    <property type="match status" value="1"/>
</dbReference>
<dbReference type="CDD" id="cd07171">
    <property type="entry name" value="NR_DBD_ER"/>
    <property type="match status" value="1"/>
</dbReference>
<evidence type="ECO:0000313" key="22">
    <source>
        <dbReference type="EMBL" id="KAI2651971.1"/>
    </source>
</evidence>
<keyword evidence="10" id="KW-0446">Lipid-binding</keyword>
<feature type="compositionally biased region" description="Low complexity" evidence="19">
    <location>
        <begin position="680"/>
        <end position="691"/>
    </location>
</feature>
<evidence type="ECO:0000256" key="9">
    <source>
        <dbReference type="ARBA" id="ARBA00023015"/>
    </source>
</evidence>
<comment type="function">
    <text evidence="1">The steroid hormones and their receptors are involved in the regulation of eukaryotic gene expression and affect cellular proliferation and differentiation in target tissues.</text>
</comment>
<dbReference type="InterPro" id="IPR013088">
    <property type="entry name" value="Znf_NHR/GATA"/>
</dbReference>
<keyword evidence="13 22" id="KW-0675">Receptor</keyword>
<evidence type="ECO:0000256" key="1">
    <source>
        <dbReference type="ARBA" id="ARBA00003830"/>
    </source>
</evidence>
<evidence type="ECO:0000259" key="20">
    <source>
        <dbReference type="PROSITE" id="PS51030"/>
    </source>
</evidence>
<feature type="domain" description="Nuclear receptor" evidence="20">
    <location>
        <begin position="196"/>
        <end position="342"/>
    </location>
</feature>
<dbReference type="Pfam" id="PF02159">
    <property type="entry name" value="Oest_recep"/>
    <property type="match status" value="1"/>
</dbReference>
<name>A0ABQ8LPZ0_LABRO</name>
<dbReference type="InterPro" id="IPR046944">
    <property type="entry name" value="Estr_rcpt_N"/>
</dbReference>
<dbReference type="PROSITE" id="PS51030">
    <property type="entry name" value="NUCLEAR_REC_DBD_2"/>
    <property type="match status" value="1"/>
</dbReference>
<comment type="subcellular location">
    <subcellularLocation>
        <location evidence="2">Nucleus</location>
    </subcellularLocation>
</comment>
<evidence type="ECO:0000256" key="12">
    <source>
        <dbReference type="ARBA" id="ARBA00023163"/>
    </source>
</evidence>
<evidence type="ECO:0000313" key="23">
    <source>
        <dbReference type="Proteomes" id="UP000830375"/>
    </source>
</evidence>
<dbReference type="Proteomes" id="UP000830375">
    <property type="component" value="Unassembled WGS sequence"/>
</dbReference>
<dbReference type="InterPro" id="IPR035500">
    <property type="entry name" value="NHR-like_dom_sf"/>
</dbReference>
<dbReference type="InterPro" id="IPR001628">
    <property type="entry name" value="Znf_hrmn_rcpt"/>
</dbReference>
<dbReference type="Pfam" id="PF00104">
    <property type="entry name" value="Hormone_recep"/>
    <property type="match status" value="1"/>
</dbReference>
<evidence type="ECO:0000256" key="10">
    <source>
        <dbReference type="ARBA" id="ARBA00023121"/>
    </source>
</evidence>
<comment type="similarity">
    <text evidence="3">Belongs to the nuclear hormone receptor family. NR3 subfamily.</text>
</comment>
<evidence type="ECO:0000256" key="5">
    <source>
        <dbReference type="ARBA" id="ARBA00022665"/>
    </source>
</evidence>
<keyword evidence="8" id="KW-0862">Zinc</keyword>
<keyword evidence="23" id="KW-1185">Reference proteome</keyword>
<feature type="region of interest" description="Disordered" evidence="19">
    <location>
        <begin position="664"/>
        <end position="709"/>
    </location>
</feature>
<evidence type="ECO:0000256" key="18">
    <source>
        <dbReference type="ARBA" id="ARBA00032418"/>
    </source>
</evidence>
<dbReference type="Gene3D" id="1.10.565.10">
    <property type="entry name" value="Retinoid X Receptor"/>
    <property type="match status" value="1"/>
</dbReference>
<dbReference type="SUPFAM" id="SSF57716">
    <property type="entry name" value="Glucocorticoid receptor-like (DNA-binding domain)"/>
    <property type="match status" value="2"/>
</dbReference>
<comment type="caution">
    <text evidence="22">The sequence shown here is derived from an EMBL/GenBank/DDBJ whole genome shotgun (WGS) entry which is preliminary data.</text>
</comment>
<evidence type="ECO:0000256" key="6">
    <source>
        <dbReference type="ARBA" id="ARBA00022723"/>
    </source>
</evidence>
<organism evidence="22 23">
    <name type="scientific">Labeo rohita</name>
    <name type="common">Indian major carp</name>
    <name type="synonym">Cyprinus rohita</name>
    <dbReference type="NCBI Taxonomy" id="84645"/>
    <lineage>
        <taxon>Eukaryota</taxon>
        <taxon>Metazoa</taxon>
        <taxon>Chordata</taxon>
        <taxon>Craniata</taxon>
        <taxon>Vertebrata</taxon>
        <taxon>Euteleostomi</taxon>
        <taxon>Actinopterygii</taxon>
        <taxon>Neopterygii</taxon>
        <taxon>Teleostei</taxon>
        <taxon>Ostariophysi</taxon>
        <taxon>Cypriniformes</taxon>
        <taxon>Cyprinidae</taxon>
        <taxon>Labeoninae</taxon>
        <taxon>Labeonini</taxon>
        <taxon>Labeo</taxon>
    </lineage>
</organism>
<dbReference type="InterPro" id="IPR001723">
    <property type="entry name" value="Nuclear_hrmn_rcpt"/>
</dbReference>
<dbReference type="InterPro" id="IPR050200">
    <property type="entry name" value="Nuclear_hormone_rcpt_NR3"/>
</dbReference>
<evidence type="ECO:0000256" key="15">
    <source>
        <dbReference type="ARBA" id="ARBA00026005"/>
    </source>
</evidence>
<evidence type="ECO:0000256" key="7">
    <source>
        <dbReference type="ARBA" id="ARBA00022771"/>
    </source>
</evidence>
<feature type="region of interest" description="Disordered" evidence="19">
    <location>
        <begin position="1"/>
        <end position="56"/>
    </location>
</feature>
<dbReference type="PANTHER" id="PTHR48092">
    <property type="entry name" value="KNIRPS-RELATED PROTEIN-RELATED"/>
    <property type="match status" value="1"/>
</dbReference>
<reference evidence="22 23" key="1">
    <citation type="submission" date="2022-01" db="EMBL/GenBank/DDBJ databases">
        <title>A high-quality chromosome-level genome assembly of rohu carp, Labeo rohita.</title>
        <authorList>
            <person name="Arick M.A. II"/>
            <person name="Hsu C.-Y."/>
            <person name="Magbanua Z."/>
            <person name="Pechanova O."/>
            <person name="Grover C."/>
            <person name="Miller E."/>
            <person name="Thrash A."/>
            <person name="Ezzel L."/>
            <person name="Alam S."/>
            <person name="Benzie J."/>
            <person name="Hamilton M."/>
            <person name="Karsi A."/>
            <person name="Lawrence M.L."/>
            <person name="Peterson D.G."/>
        </authorList>
    </citation>
    <scope>NUCLEOTIDE SEQUENCE [LARGE SCALE GENOMIC DNA]</scope>
    <source>
        <strain evidence="23">BAU-BD-2019</strain>
        <tissue evidence="22">Blood</tissue>
    </source>
</reference>
<gene>
    <name evidence="22" type="ORF">H4Q32_014781</name>
</gene>
<evidence type="ECO:0000256" key="2">
    <source>
        <dbReference type="ARBA" id="ARBA00004123"/>
    </source>
</evidence>
<evidence type="ECO:0000256" key="14">
    <source>
        <dbReference type="ARBA" id="ARBA00023242"/>
    </source>
</evidence>
<evidence type="ECO:0000256" key="19">
    <source>
        <dbReference type="SAM" id="MobiDB-lite"/>
    </source>
</evidence>
<comment type="subunit">
    <text evidence="15">Binds DNA as a homodimer. Can form a heterodimer with ER-beta.</text>
</comment>
<accession>A0ABQ8LPZ0</accession>
<dbReference type="InterPro" id="IPR000536">
    <property type="entry name" value="Nucl_hrmn_rcpt_lig-bd"/>
</dbReference>
<feature type="region of interest" description="Disordered" evidence="19">
    <location>
        <begin position="357"/>
        <end position="384"/>
    </location>
</feature>
<evidence type="ECO:0000256" key="11">
    <source>
        <dbReference type="ARBA" id="ARBA00023125"/>
    </source>
</evidence>
<dbReference type="PROSITE" id="PS51843">
    <property type="entry name" value="NR_LBD"/>
    <property type="match status" value="1"/>
</dbReference>
<keyword evidence="14" id="KW-0539">Nucleus</keyword>
<keyword evidence="7" id="KW-0863">Zinc-finger</keyword>
<evidence type="ECO:0000256" key="8">
    <source>
        <dbReference type="ARBA" id="ARBA00022833"/>
    </source>
</evidence>
<dbReference type="SMART" id="SM00430">
    <property type="entry name" value="HOLI"/>
    <property type="match status" value="1"/>
</dbReference>
<evidence type="ECO:0000256" key="17">
    <source>
        <dbReference type="ARBA" id="ARBA00031973"/>
    </source>
</evidence>
<dbReference type="Pfam" id="PF00105">
    <property type="entry name" value="zf-C4"/>
    <property type="match status" value="2"/>
</dbReference>
<feature type="compositionally biased region" description="Pro residues" evidence="19">
    <location>
        <begin position="91"/>
        <end position="102"/>
    </location>
</feature>
<keyword evidence="9" id="KW-0805">Transcription regulation</keyword>